<evidence type="ECO:0000313" key="1">
    <source>
        <dbReference type="EMBL" id="NJC06493.1"/>
    </source>
</evidence>
<organism evidence="1 2">
    <name type="scientific">Sphingomonas kaistensis</name>
    <dbReference type="NCBI Taxonomy" id="298708"/>
    <lineage>
        <taxon>Bacteria</taxon>
        <taxon>Pseudomonadati</taxon>
        <taxon>Pseudomonadota</taxon>
        <taxon>Alphaproteobacteria</taxon>
        <taxon>Sphingomonadales</taxon>
        <taxon>Sphingomonadaceae</taxon>
        <taxon>Sphingomonas</taxon>
    </lineage>
</organism>
<keyword evidence="2" id="KW-1185">Reference proteome</keyword>
<proteinExistence type="predicted"/>
<accession>A0A7X5Y783</accession>
<evidence type="ECO:0000313" key="2">
    <source>
        <dbReference type="Proteomes" id="UP000558192"/>
    </source>
</evidence>
<dbReference type="Proteomes" id="UP000558192">
    <property type="component" value="Unassembled WGS sequence"/>
</dbReference>
<dbReference type="AlphaFoldDB" id="A0A7X5Y783"/>
<gene>
    <name evidence="1" type="ORF">GGQ97_002286</name>
</gene>
<reference evidence="1 2" key="1">
    <citation type="submission" date="2020-03" db="EMBL/GenBank/DDBJ databases">
        <title>Genomic Encyclopedia of Type Strains, Phase IV (KMG-IV): sequencing the most valuable type-strain genomes for metagenomic binning, comparative biology and taxonomic classification.</title>
        <authorList>
            <person name="Goeker M."/>
        </authorList>
    </citation>
    <scope>NUCLEOTIDE SEQUENCE [LARGE SCALE GENOMIC DNA]</scope>
    <source>
        <strain evidence="1 2">DSM 16846</strain>
    </source>
</reference>
<dbReference type="EMBL" id="JAATJC010000001">
    <property type="protein sequence ID" value="NJC06493.1"/>
    <property type="molecule type" value="Genomic_DNA"/>
</dbReference>
<name>A0A7X5Y783_9SPHN</name>
<dbReference type="RefSeq" id="WP_168069733.1">
    <property type="nucleotide sequence ID" value="NZ_JAATJC010000001.1"/>
</dbReference>
<sequence length="308" mass="34534">MAGRKIRFVVGIDGGERELFSVEEGGRGGLTLNLPVDPPPSLLHISKVAHRFSFHESENSADGGFLIKETKKHSDGSIKENYAYVKPLDGHALLPAFSRIPATLRHSPDSTRKPRKATIKVFDKHTGGPIFFVVTVSRAPIERKHFPRGTKTVEKAFKRYHLYVTAGVFYNCGALNRSITATTISSGPRENGIRYKIVPNFKMPEAVSPSPDQLAFFIESRIASVSYFYRKFLSGSPLDTLDATIPDRVARLKRAQLYLPGPDEFDCITSIDDRMRFWRRNPPAGLELHPQHGEFVYHPIDEDELGSK</sequence>
<comment type="caution">
    <text evidence="1">The sequence shown here is derived from an EMBL/GenBank/DDBJ whole genome shotgun (WGS) entry which is preliminary data.</text>
</comment>
<protein>
    <submittedName>
        <fullName evidence="1">Uncharacterized protein</fullName>
    </submittedName>
</protein>